<comment type="caution">
    <text evidence="1">The sequence shown here is derived from an EMBL/GenBank/DDBJ whole genome shotgun (WGS) entry which is preliminary data.</text>
</comment>
<dbReference type="EMBL" id="MU277212">
    <property type="protein sequence ID" value="KAI0061518.1"/>
    <property type="molecule type" value="Genomic_DNA"/>
</dbReference>
<sequence length="221" mass="24620">MLDGARGLNTLPVRERLERLQRYTTAWEQLRWTSYVPLRHLVGCQPPSGIENDVIVVPRLCRASLCVQQIPSALRAITEYHSVYPVPFGLHLSTVVLDPAQDLIVFEEVAAVHQSRIHAYSLFTGASHPLACTSAVMNAIDMRARVHDICGDFLVGTVPLDHGTLLTPILRNWKSGNIEVSPEPLNSRHCRSIATSDCRVSCGSPRFGIPRQATRPLRRDQ</sequence>
<protein>
    <submittedName>
        <fullName evidence="1">Uncharacterized protein</fullName>
    </submittedName>
</protein>
<evidence type="ECO:0000313" key="2">
    <source>
        <dbReference type="Proteomes" id="UP000814140"/>
    </source>
</evidence>
<evidence type="ECO:0000313" key="1">
    <source>
        <dbReference type="EMBL" id="KAI0061518.1"/>
    </source>
</evidence>
<accession>A0ACB8SZ62</accession>
<gene>
    <name evidence="1" type="ORF">BV25DRAFT_764362</name>
</gene>
<proteinExistence type="predicted"/>
<reference evidence="1" key="1">
    <citation type="submission" date="2021-03" db="EMBL/GenBank/DDBJ databases">
        <authorList>
            <consortium name="DOE Joint Genome Institute"/>
            <person name="Ahrendt S."/>
            <person name="Looney B.P."/>
            <person name="Miyauchi S."/>
            <person name="Morin E."/>
            <person name="Drula E."/>
            <person name="Courty P.E."/>
            <person name="Chicoki N."/>
            <person name="Fauchery L."/>
            <person name="Kohler A."/>
            <person name="Kuo A."/>
            <person name="Labutti K."/>
            <person name="Pangilinan J."/>
            <person name="Lipzen A."/>
            <person name="Riley R."/>
            <person name="Andreopoulos W."/>
            <person name="He G."/>
            <person name="Johnson J."/>
            <person name="Barry K.W."/>
            <person name="Grigoriev I.V."/>
            <person name="Nagy L."/>
            <person name="Hibbett D."/>
            <person name="Henrissat B."/>
            <person name="Matheny P.B."/>
            <person name="Labbe J."/>
            <person name="Martin F."/>
        </authorList>
    </citation>
    <scope>NUCLEOTIDE SEQUENCE</scope>
    <source>
        <strain evidence="1">HHB10654</strain>
    </source>
</reference>
<dbReference type="Proteomes" id="UP000814140">
    <property type="component" value="Unassembled WGS sequence"/>
</dbReference>
<keyword evidence="2" id="KW-1185">Reference proteome</keyword>
<reference evidence="1" key="2">
    <citation type="journal article" date="2022" name="New Phytol.">
        <title>Evolutionary transition to the ectomycorrhizal habit in the genomes of a hyperdiverse lineage of mushroom-forming fungi.</title>
        <authorList>
            <person name="Looney B."/>
            <person name="Miyauchi S."/>
            <person name="Morin E."/>
            <person name="Drula E."/>
            <person name="Courty P.E."/>
            <person name="Kohler A."/>
            <person name="Kuo A."/>
            <person name="LaButti K."/>
            <person name="Pangilinan J."/>
            <person name="Lipzen A."/>
            <person name="Riley R."/>
            <person name="Andreopoulos W."/>
            <person name="He G."/>
            <person name="Johnson J."/>
            <person name="Nolan M."/>
            <person name="Tritt A."/>
            <person name="Barry K.W."/>
            <person name="Grigoriev I.V."/>
            <person name="Nagy L.G."/>
            <person name="Hibbett D."/>
            <person name="Henrissat B."/>
            <person name="Matheny P.B."/>
            <person name="Labbe J."/>
            <person name="Martin F.M."/>
        </authorList>
    </citation>
    <scope>NUCLEOTIDE SEQUENCE</scope>
    <source>
        <strain evidence="1">HHB10654</strain>
    </source>
</reference>
<organism evidence="1 2">
    <name type="scientific">Artomyces pyxidatus</name>
    <dbReference type="NCBI Taxonomy" id="48021"/>
    <lineage>
        <taxon>Eukaryota</taxon>
        <taxon>Fungi</taxon>
        <taxon>Dikarya</taxon>
        <taxon>Basidiomycota</taxon>
        <taxon>Agaricomycotina</taxon>
        <taxon>Agaricomycetes</taxon>
        <taxon>Russulales</taxon>
        <taxon>Auriscalpiaceae</taxon>
        <taxon>Artomyces</taxon>
    </lineage>
</organism>
<name>A0ACB8SZ62_9AGAM</name>